<keyword evidence="10 11" id="KW-0807">Transducer</keyword>
<keyword evidence="4 12" id="KW-1133">Transmembrane helix</keyword>
<evidence type="ECO:0000256" key="10">
    <source>
        <dbReference type="ARBA" id="ARBA00023224"/>
    </source>
</evidence>
<dbReference type="GO" id="GO:0005886">
    <property type="term" value="C:plasma membrane"/>
    <property type="evidence" value="ECO:0007669"/>
    <property type="project" value="UniProtKB-SubCell"/>
</dbReference>
<evidence type="ECO:0000256" key="8">
    <source>
        <dbReference type="ARBA" id="ARBA00023170"/>
    </source>
</evidence>
<protein>
    <recommendedName>
        <fullName evidence="13">G-protein coupled receptors family 1 profile domain-containing protein</fullName>
    </recommendedName>
</protein>
<dbReference type="SUPFAM" id="SSF81321">
    <property type="entry name" value="Family A G protein-coupled receptor-like"/>
    <property type="match status" value="1"/>
</dbReference>
<accession>A0AAE0SAN6</accession>
<evidence type="ECO:0000256" key="6">
    <source>
        <dbReference type="ARBA" id="ARBA00023136"/>
    </source>
</evidence>
<keyword evidence="8 11" id="KW-0675">Receptor</keyword>
<dbReference type="GO" id="GO:0004930">
    <property type="term" value="F:G protein-coupled receptor activity"/>
    <property type="evidence" value="ECO:0007669"/>
    <property type="project" value="UniProtKB-KW"/>
</dbReference>
<feature type="domain" description="G-protein coupled receptors family 1 profile" evidence="13">
    <location>
        <begin position="56"/>
        <end position="318"/>
    </location>
</feature>
<dbReference type="PRINTS" id="PR00663">
    <property type="entry name" value="GALANINR"/>
</dbReference>
<comment type="subcellular location">
    <subcellularLocation>
        <location evidence="1">Cell membrane</location>
        <topology evidence="1">Multi-pass membrane protein</topology>
    </subcellularLocation>
</comment>
<dbReference type="SMART" id="SM01381">
    <property type="entry name" value="7TM_GPCR_Srsx"/>
    <property type="match status" value="1"/>
</dbReference>
<dbReference type="Pfam" id="PF00001">
    <property type="entry name" value="7tm_1"/>
    <property type="match status" value="1"/>
</dbReference>
<reference evidence="14" key="2">
    <citation type="journal article" date="2021" name="Genome Biol. Evol.">
        <title>Developing a high-quality reference genome for a parasitic bivalve with doubly uniparental inheritance (Bivalvia: Unionida).</title>
        <authorList>
            <person name="Smith C.H."/>
        </authorList>
    </citation>
    <scope>NUCLEOTIDE SEQUENCE</scope>
    <source>
        <strain evidence="14">CHS0354</strain>
        <tissue evidence="14">Mantle</tissue>
    </source>
</reference>
<dbReference type="InterPro" id="IPR000405">
    <property type="entry name" value="Galanin_rcpt"/>
</dbReference>
<evidence type="ECO:0000256" key="1">
    <source>
        <dbReference type="ARBA" id="ARBA00004651"/>
    </source>
</evidence>
<name>A0AAE0SAN6_9BIVA</name>
<dbReference type="InterPro" id="IPR000276">
    <property type="entry name" value="GPCR_Rhodpsn"/>
</dbReference>
<feature type="transmembrane region" description="Helical" evidence="12">
    <location>
        <begin position="77"/>
        <end position="101"/>
    </location>
</feature>
<keyword evidence="7" id="KW-1015">Disulfide bond</keyword>
<feature type="transmembrane region" description="Helical" evidence="12">
    <location>
        <begin position="155"/>
        <end position="177"/>
    </location>
</feature>
<evidence type="ECO:0000256" key="4">
    <source>
        <dbReference type="ARBA" id="ARBA00022989"/>
    </source>
</evidence>
<evidence type="ECO:0000256" key="7">
    <source>
        <dbReference type="ARBA" id="ARBA00023157"/>
    </source>
</evidence>
<dbReference type="PROSITE" id="PS50262">
    <property type="entry name" value="G_PROTEIN_RECEP_F1_2"/>
    <property type="match status" value="1"/>
</dbReference>
<dbReference type="Gene3D" id="1.20.1070.10">
    <property type="entry name" value="Rhodopsin 7-helix transmembrane proteins"/>
    <property type="match status" value="1"/>
</dbReference>
<feature type="transmembrane region" description="Helical" evidence="12">
    <location>
        <begin position="37"/>
        <end position="65"/>
    </location>
</feature>
<dbReference type="PANTHER" id="PTHR45695">
    <property type="entry name" value="LEUCOKININ RECEPTOR-RELATED"/>
    <property type="match status" value="1"/>
</dbReference>
<evidence type="ECO:0000259" key="13">
    <source>
        <dbReference type="PROSITE" id="PS50262"/>
    </source>
</evidence>
<reference evidence="14" key="1">
    <citation type="journal article" date="2021" name="Genome Biol. Evol.">
        <title>A High-Quality Reference Genome for a Parasitic Bivalve with Doubly Uniparental Inheritance (Bivalvia: Unionida).</title>
        <authorList>
            <person name="Smith C.H."/>
        </authorList>
    </citation>
    <scope>NUCLEOTIDE SEQUENCE</scope>
    <source>
        <strain evidence="14">CHS0354</strain>
    </source>
</reference>
<evidence type="ECO:0000313" key="14">
    <source>
        <dbReference type="EMBL" id="KAK3587890.1"/>
    </source>
</evidence>
<keyword evidence="15" id="KW-1185">Reference proteome</keyword>
<keyword evidence="6 12" id="KW-0472">Membrane</keyword>
<feature type="transmembrane region" description="Helical" evidence="12">
    <location>
        <begin position="207"/>
        <end position="227"/>
    </location>
</feature>
<evidence type="ECO:0000256" key="9">
    <source>
        <dbReference type="ARBA" id="ARBA00023180"/>
    </source>
</evidence>
<evidence type="ECO:0000256" key="5">
    <source>
        <dbReference type="ARBA" id="ARBA00023040"/>
    </source>
</evidence>
<keyword evidence="5 11" id="KW-0297">G-protein coupled receptor</keyword>
<feature type="transmembrane region" description="Helical" evidence="12">
    <location>
        <begin position="262"/>
        <end position="281"/>
    </location>
</feature>
<gene>
    <name evidence="14" type="ORF">CHS0354_019784</name>
</gene>
<feature type="transmembrane region" description="Helical" evidence="12">
    <location>
        <begin position="301"/>
        <end position="321"/>
    </location>
</feature>
<dbReference type="InterPro" id="IPR017452">
    <property type="entry name" value="GPCR_Rhodpsn_7TM"/>
</dbReference>
<dbReference type="AlphaFoldDB" id="A0AAE0SAN6"/>
<dbReference type="PRINTS" id="PR00237">
    <property type="entry name" value="GPCRRHODOPSN"/>
</dbReference>
<keyword evidence="9" id="KW-0325">Glycoprotein</keyword>
<dbReference type="Proteomes" id="UP001195483">
    <property type="component" value="Unassembled WGS sequence"/>
</dbReference>
<evidence type="ECO:0000256" key="3">
    <source>
        <dbReference type="ARBA" id="ARBA00022692"/>
    </source>
</evidence>
<evidence type="ECO:0000313" key="15">
    <source>
        <dbReference type="Proteomes" id="UP001195483"/>
    </source>
</evidence>
<keyword evidence="3 11" id="KW-0812">Transmembrane</keyword>
<evidence type="ECO:0000256" key="11">
    <source>
        <dbReference type="RuleBase" id="RU000688"/>
    </source>
</evidence>
<sequence length="376" mass="43136">MKMPFADISTPGIDLDTQNHSSNWTTTNSEIYNEIRLYAILVPVVWGFLTFVGSFGNALVIYTLIRYGDKNATNYFVINLAISDFAFIVIVVPFTATMYAIPDWIFGNGMCKITMYMIYVTLHATCLTLTAMTIDRYCAIVYAVRSMNWRTPRASLIICFVVWLVSFIFSLPFAIFFRTVEVMNPEKHIYCNEMWPEPTEVWSKGSIIGVVTTTYVVPLSVIIFCYTRILKTLWQTRAQSTSNGYSKIVQAQERRRTRVTKMVVSIVLLFAIFWLPIHVVNLWLKLDENFPKTNFMFGVKVFAHSLSYANSCVNPFVYAFLSDEFRKSFRKSFPQLAQKLHLCTNTVDDEAKSGGNTECTRLVLTQEGKHLMETDL</sequence>
<dbReference type="PROSITE" id="PS00237">
    <property type="entry name" value="G_PROTEIN_RECEP_F1_1"/>
    <property type="match status" value="1"/>
</dbReference>
<proteinExistence type="inferred from homology"/>
<reference evidence="14" key="3">
    <citation type="submission" date="2023-05" db="EMBL/GenBank/DDBJ databases">
        <authorList>
            <person name="Smith C.H."/>
        </authorList>
    </citation>
    <scope>NUCLEOTIDE SEQUENCE</scope>
    <source>
        <strain evidence="14">CHS0354</strain>
        <tissue evidence="14">Mantle</tissue>
    </source>
</reference>
<keyword evidence="2" id="KW-1003">Cell membrane</keyword>
<organism evidence="14 15">
    <name type="scientific">Potamilus streckersoni</name>
    <dbReference type="NCBI Taxonomy" id="2493646"/>
    <lineage>
        <taxon>Eukaryota</taxon>
        <taxon>Metazoa</taxon>
        <taxon>Spiralia</taxon>
        <taxon>Lophotrochozoa</taxon>
        <taxon>Mollusca</taxon>
        <taxon>Bivalvia</taxon>
        <taxon>Autobranchia</taxon>
        <taxon>Heteroconchia</taxon>
        <taxon>Palaeoheterodonta</taxon>
        <taxon>Unionida</taxon>
        <taxon>Unionoidea</taxon>
        <taxon>Unionidae</taxon>
        <taxon>Ambleminae</taxon>
        <taxon>Lampsilini</taxon>
        <taxon>Potamilus</taxon>
    </lineage>
</organism>
<comment type="similarity">
    <text evidence="11">Belongs to the G-protein coupled receptor 1 family.</text>
</comment>
<feature type="transmembrane region" description="Helical" evidence="12">
    <location>
        <begin position="113"/>
        <end position="134"/>
    </location>
</feature>
<evidence type="ECO:0000256" key="2">
    <source>
        <dbReference type="ARBA" id="ARBA00022475"/>
    </source>
</evidence>
<evidence type="ECO:0000256" key="12">
    <source>
        <dbReference type="SAM" id="Phobius"/>
    </source>
</evidence>
<dbReference type="PANTHER" id="PTHR45695:SF23">
    <property type="entry name" value="GALANIN-LIKE G-PROTEIN COUPLED RECEPTOR NPR-9"/>
    <property type="match status" value="1"/>
</dbReference>
<dbReference type="EMBL" id="JAEAOA010001201">
    <property type="protein sequence ID" value="KAK3587890.1"/>
    <property type="molecule type" value="Genomic_DNA"/>
</dbReference>
<comment type="caution">
    <text evidence="14">The sequence shown here is derived from an EMBL/GenBank/DDBJ whole genome shotgun (WGS) entry which is preliminary data.</text>
</comment>